<evidence type="ECO:0000313" key="6">
    <source>
        <dbReference type="Proteomes" id="UP001176429"/>
    </source>
</evidence>
<evidence type="ECO:0000259" key="4">
    <source>
        <dbReference type="Pfam" id="PF04536"/>
    </source>
</evidence>
<dbReference type="Proteomes" id="UP001176429">
    <property type="component" value="Unassembled WGS sequence"/>
</dbReference>
<dbReference type="Pfam" id="PF04536">
    <property type="entry name" value="TPM_phosphatase"/>
    <property type="match status" value="1"/>
</dbReference>
<feature type="transmembrane region" description="Helical" evidence="2">
    <location>
        <begin position="225"/>
        <end position="245"/>
    </location>
</feature>
<dbReference type="RefSeq" id="WP_305004783.1">
    <property type="nucleotide sequence ID" value="NZ_JAUQSY010000001.1"/>
</dbReference>
<feature type="region of interest" description="Disordered" evidence="1">
    <location>
        <begin position="163"/>
        <end position="219"/>
    </location>
</feature>
<dbReference type="EMBL" id="JAUQSY010000001">
    <property type="protein sequence ID" value="MDO7873468.1"/>
    <property type="molecule type" value="Genomic_DNA"/>
</dbReference>
<comment type="caution">
    <text evidence="5">The sequence shown here is derived from an EMBL/GenBank/DDBJ whole genome shotgun (WGS) entry which is preliminary data.</text>
</comment>
<evidence type="ECO:0000256" key="2">
    <source>
        <dbReference type="SAM" id="Phobius"/>
    </source>
</evidence>
<reference evidence="5" key="1">
    <citation type="submission" date="2023-07" db="EMBL/GenBank/DDBJ databases">
        <authorList>
            <person name="Kim M.K."/>
        </authorList>
    </citation>
    <scope>NUCLEOTIDE SEQUENCE</scope>
    <source>
        <strain evidence="5">ASUV-10-1</strain>
    </source>
</reference>
<keyword evidence="6" id="KW-1185">Reference proteome</keyword>
<keyword evidence="2" id="KW-1133">Transmembrane helix</keyword>
<evidence type="ECO:0000313" key="5">
    <source>
        <dbReference type="EMBL" id="MDO7873468.1"/>
    </source>
</evidence>
<evidence type="ECO:0000256" key="3">
    <source>
        <dbReference type="SAM" id="SignalP"/>
    </source>
</evidence>
<feature type="region of interest" description="Disordered" evidence="1">
    <location>
        <begin position="357"/>
        <end position="404"/>
    </location>
</feature>
<feature type="compositionally biased region" description="Low complexity" evidence="1">
    <location>
        <begin position="191"/>
        <end position="219"/>
    </location>
</feature>
<gene>
    <name evidence="5" type="ORF">Q5H93_01905</name>
</gene>
<name>A0ABT9B5L9_9BACT</name>
<dbReference type="PANTHER" id="PTHR30373:SF2">
    <property type="entry name" value="UPF0603 PROTEIN YGCG"/>
    <property type="match status" value="1"/>
</dbReference>
<proteinExistence type="predicted"/>
<feature type="compositionally biased region" description="Low complexity" evidence="1">
    <location>
        <begin position="263"/>
        <end position="289"/>
    </location>
</feature>
<keyword evidence="3" id="KW-0732">Signal</keyword>
<feature type="signal peptide" evidence="3">
    <location>
        <begin position="1"/>
        <end position="21"/>
    </location>
</feature>
<feature type="compositionally biased region" description="Low complexity" evidence="1">
    <location>
        <begin position="361"/>
        <end position="388"/>
    </location>
</feature>
<sequence length="404" mass="39845">MTRILLLLLALASGLSSAALAQSLPARPEPFTFVTDQAGLLSPADAQKLESGLRRYADQNGPQVVVVTVPSLGGRTVADYARALGNEWQVGQRGKNNGVVVLLSGQERKVSIQAGSGLQSAITPAVTDRIINQQMLPSFKQGNYFAGLRAGLNTLLLAANPASDPRRNAPAGTPVPGGGSDNFPALGGGDAASTAATPSATEAPTTPAETDYSAPAAEPAPSGGLGIGTILIGVLVIGGIGFLLLKMFRRNSGGSATGGTPGSSGPDFYGNQPNRNAGGNYNNGPGYQPGSSGPGIGGILATGAAAAAGAYLGNRMASGNDSNSLGHNYDSSSGAGLGTGMGAGAAAGSAGADTGPDYFSDTDAGSSSSADYFSDDNSSSGSDFSSDDMGGGGFDGGDDNSGSW</sequence>
<protein>
    <submittedName>
        <fullName evidence="5">TPM domain-containing protein</fullName>
    </submittedName>
</protein>
<keyword evidence="2" id="KW-0472">Membrane</keyword>
<feature type="chain" id="PRO_5046588214" evidence="3">
    <location>
        <begin position="22"/>
        <end position="404"/>
    </location>
</feature>
<feature type="compositionally biased region" description="Gly residues" evidence="1">
    <location>
        <begin position="175"/>
        <end position="190"/>
    </location>
</feature>
<dbReference type="InterPro" id="IPR007621">
    <property type="entry name" value="TPM_dom"/>
</dbReference>
<evidence type="ECO:0000256" key="1">
    <source>
        <dbReference type="SAM" id="MobiDB-lite"/>
    </source>
</evidence>
<keyword evidence="2" id="KW-0812">Transmembrane</keyword>
<feature type="domain" description="TPM" evidence="4">
    <location>
        <begin position="34"/>
        <end position="155"/>
    </location>
</feature>
<accession>A0ABT9B5L9</accession>
<dbReference type="Gene3D" id="3.10.310.50">
    <property type="match status" value="1"/>
</dbReference>
<feature type="region of interest" description="Disordered" evidence="1">
    <location>
        <begin position="254"/>
        <end position="289"/>
    </location>
</feature>
<organism evidence="5 6">
    <name type="scientific">Hymenobacter aranciens</name>
    <dbReference type="NCBI Taxonomy" id="3063996"/>
    <lineage>
        <taxon>Bacteria</taxon>
        <taxon>Pseudomonadati</taxon>
        <taxon>Bacteroidota</taxon>
        <taxon>Cytophagia</taxon>
        <taxon>Cytophagales</taxon>
        <taxon>Hymenobacteraceae</taxon>
        <taxon>Hymenobacter</taxon>
    </lineage>
</organism>
<dbReference type="PANTHER" id="PTHR30373">
    <property type="entry name" value="UPF0603 PROTEIN YGCG"/>
    <property type="match status" value="1"/>
</dbReference>